<accession>W9QD23</accession>
<feature type="transmembrane region" description="Helical" evidence="1">
    <location>
        <begin position="377"/>
        <end position="397"/>
    </location>
</feature>
<dbReference type="InterPro" id="IPR008509">
    <property type="entry name" value="MOT2/MFSD5"/>
</dbReference>
<evidence type="ECO:0000313" key="2">
    <source>
        <dbReference type="EMBL" id="EXB28744.1"/>
    </source>
</evidence>
<keyword evidence="1" id="KW-0812">Transmembrane</keyword>
<feature type="transmembrane region" description="Helical" evidence="1">
    <location>
        <begin position="15"/>
        <end position="34"/>
    </location>
</feature>
<dbReference type="Gene3D" id="1.20.1250.20">
    <property type="entry name" value="MFS general substrate transporter like domains"/>
    <property type="match status" value="1"/>
</dbReference>
<feature type="transmembrane region" description="Helical" evidence="1">
    <location>
        <begin position="65"/>
        <end position="85"/>
    </location>
</feature>
<dbReference type="PANTHER" id="PTHR23516">
    <property type="entry name" value="SAM (S-ADENOSYL METHIONINE) TRANSPORTER"/>
    <property type="match status" value="1"/>
</dbReference>
<feature type="transmembrane region" description="Helical" evidence="1">
    <location>
        <begin position="144"/>
        <end position="167"/>
    </location>
</feature>
<dbReference type="eggNOG" id="KOG4332">
    <property type="taxonomic scope" value="Eukaryota"/>
</dbReference>
<organism evidence="2 3">
    <name type="scientific">Morus notabilis</name>
    <dbReference type="NCBI Taxonomy" id="981085"/>
    <lineage>
        <taxon>Eukaryota</taxon>
        <taxon>Viridiplantae</taxon>
        <taxon>Streptophyta</taxon>
        <taxon>Embryophyta</taxon>
        <taxon>Tracheophyta</taxon>
        <taxon>Spermatophyta</taxon>
        <taxon>Magnoliopsida</taxon>
        <taxon>eudicotyledons</taxon>
        <taxon>Gunneridae</taxon>
        <taxon>Pentapetalae</taxon>
        <taxon>rosids</taxon>
        <taxon>fabids</taxon>
        <taxon>Rosales</taxon>
        <taxon>Moraceae</taxon>
        <taxon>Moreae</taxon>
        <taxon>Morus</taxon>
    </lineage>
</organism>
<gene>
    <name evidence="2" type="ORF">L484_009430</name>
</gene>
<keyword evidence="3" id="KW-1185">Reference proteome</keyword>
<dbReference type="SUPFAM" id="SSF103473">
    <property type="entry name" value="MFS general substrate transporter"/>
    <property type="match status" value="1"/>
</dbReference>
<evidence type="ECO:0000256" key="1">
    <source>
        <dbReference type="SAM" id="Phobius"/>
    </source>
</evidence>
<feature type="transmembrane region" description="Helical" evidence="1">
    <location>
        <begin position="259"/>
        <end position="278"/>
    </location>
</feature>
<dbReference type="Pfam" id="PF05631">
    <property type="entry name" value="MFS_5"/>
    <property type="match status" value="2"/>
</dbReference>
<dbReference type="Proteomes" id="UP000030645">
    <property type="component" value="Unassembled WGS sequence"/>
</dbReference>
<feature type="transmembrane region" description="Helical" evidence="1">
    <location>
        <begin position="223"/>
        <end position="244"/>
    </location>
</feature>
<protein>
    <submittedName>
        <fullName evidence="2">Uncharacterized protein</fullName>
    </submittedName>
</protein>
<proteinExistence type="predicted"/>
<dbReference type="PANTHER" id="PTHR23516:SF2">
    <property type="entry name" value="MOLYBDATE-ANION TRANSPORTER"/>
    <property type="match status" value="1"/>
</dbReference>
<dbReference type="InterPro" id="IPR036259">
    <property type="entry name" value="MFS_trans_sf"/>
</dbReference>
<keyword evidence="1" id="KW-0472">Membrane</keyword>
<feature type="transmembrane region" description="Helical" evidence="1">
    <location>
        <begin position="290"/>
        <end position="307"/>
    </location>
</feature>
<dbReference type="AlphaFoldDB" id="W9QD23"/>
<dbReference type="STRING" id="981085.W9QD23"/>
<evidence type="ECO:0000313" key="3">
    <source>
        <dbReference type="Proteomes" id="UP000030645"/>
    </source>
</evidence>
<feature type="transmembrane region" description="Helical" evidence="1">
    <location>
        <begin position="313"/>
        <end position="334"/>
    </location>
</feature>
<dbReference type="EMBL" id="KE343405">
    <property type="protein sequence ID" value="EXB28744.1"/>
    <property type="molecule type" value="Genomic_DNA"/>
</dbReference>
<reference evidence="3" key="1">
    <citation type="submission" date="2013-01" db="EMBL/GenBank/DDBJ databases">
        <title>Draft Genome Sequence of a Mulberry Tree, Morus notabilis C.K. Schneid.</title>
        <authorList>
            <person name="He N."/>
            <person name="Zhao S."/>
        </authorList>
    </citation>
    <scope>NUCLEOTIDE SEQUENCE</scope>
</reference>
<feature type="transmembrane region" description="Helical" evidence="1">
    <location>
        <begin position="97"/>
        <end position="123"/>
    </location>
</feature>
<sequence length="440" mass="49384">MPVVIESSVWEPNPWLFILIFLACFLSILLLPYFSKKHIVSSGKSPAIFDLGIASASFLRFQRNFLIIYFLASVLEGLDFAFGEFEFAHYGVSREQILLSIFVGHASSLFFGTFIGAFSDLIFETWMVVQHEKQGHRRDTLNDIYWLMSFFEAASIIQSQVLSNWLIGDNVEQNISSPHMATVFFAMLGIICISKIWAEVPQKTVFKEYKVSFQTHIFGDKKIWLLAWVQACLHFSVAVFWILWAPTVVADGREVHLGMIYPCLFGSRMLGSTIFPWLIDRLSSRRTEDYLVYAFGIQGLVLFIIAYDYQEIVVLVTLFCLFQASVGLILPSLVKLRTMYVPNELRGGMTSLSQAPAHAAILFFMVQGGYYRNIGNAAILAIAALGLFTAAGCMHVLKRFSGYVDNSAGKSGKNANMSIRHQDLGPTVKDCTSRALDVAP</sequence>
<feature type="transmembrane region" description="Helical" evidence="1">
    <location>
        <begin position="179"/>
        <end position="198"/>
    </location>
</feature>
<dbReference type="GO" id="GO:0016020">
    <property type="term" value="C:membrane"/>
    <property type="evidence" value="ECO:0007669"/>
    <property type="project" value="InterPro"/>
</dbReference>
<keyword evidence="1" id="KW-1133">Transmembrane helix</keyword>
<name>W9QD23_9ROSA</name>
<dbReference type="GO" id="GO:0015098">
    <property type="term" value="F:molybdate ion transmembrane transporter activity"/>
    <property type="evidence" value="ECO:0007669"/>
    <property type="project" value="InterPro"/>
</dbReference>